<dbReference type="PRINTS" id="PR00035">
    <property type="entry name" value="HTHGNTR"/>
</dbReference>
<accession>A0A6G4TWA1</accession>
<evidence type="ECO:0000256" key="3">
    <source>
        <dbReference type="ARBA" id="ARBA00023163"/>
    </source>
</evidence>
<keyword evidence="3" id="KW-0804">Transcription</keyword>
<dbReference type="RefSeq" id="WP_165234752.1">
    <property type="nucleotide sequence ID" value="NZ_JAAKZV010000027.1"/>
</dbReference>
<keyword evidence="1" id="KW-0805">Transcription regulation</keyword>
<dbReference type="Pfam" id="PF00392">
    <property type="entry name" value="GntR"/>
    <property type="match status" value="1"/>
</dbReference>
<dbReference type="InterPro" id="IPR036388">
    <property type="entry name" value="WH-like_DNA-bd_sf"/>
</dbReference>
<dbReference type="AlphaFoldDB" id="A0A6G4TWA1"/>
<dbReference type="Gene3D" id="1.10.10.10">
    <property type="entry name" value="Winged helix-like DNA-binding domain superfamily/Winged helix DNA-binding domain"/>
    <property type="match status" value="1"/>
</dbReference>
<dbReference type="GO" id="GO:0003677">
    <property type="term" value="F:DNA binding"/>
    <property type="evidence" value="ECO:0007669"/>
    <property type="project" value="UniProtKB-KW"/>
</dbReference>
<evidence type="ECO:0000256" key="2">
    <source>
        <dbReference type="ARBA" id="ARBA00023125"/>
    </source>
</evidence>
<keyword evidence="6" id="KW-1185">Reference proteome</keyword>
<dbReference type="PANTHER" id="PTHR43537:SF24">
    <property type="entry name" value="GLUCONATE OPERON TRANSCRIPTIONAL REPRESSOR"/>
    <property type="match status" value="1"/>
</dbReference>
<protein>
    <submittedName>
        <fullName evidence="5">Winged helix-turn-helix transcriptional regulator</fullName>
    </submittedName>
</protein>
<dbReference type="EMBL" id="JAAKZV010000027">
    <property type="protein sequence ID" value="NGN64093.1"/>
    <property type="molecule type" value="Genomic_DNA"/>
</dbReference>
<evidence type="ECO:0000313" key="6">
    <source>
        <dbReference type="Proteomes" id="UP000481583"/>
    </source>
</evidence>
<evidence type="ECO:0000259" key="4">
    <source>
        <dbReference type="PROSITE" id="PS50949"/>
    </source>
</evidence>
<name>A0A6G4TWA1_9ACTN</name>
<dbReference type="PANTHER" id="PTHR43537">
    <property type="entry name" value="TRANSCRIPTIONAL REGULATOR, GNTR FAMILY"/>
    <property type="match status" value="1"/>
</dbReference>
<dbReference type="SUPFAM" id="SSF46785">
    <property type="entry name" value="Winged helix' DNA-binding domain"/>
    <property type="match status" value="1"/>
</dbReference>
<evidence type="ECO:0000256" key="1">
    <source>
        <dbReference type="ARBA" id="ARBA00023015"/>
    </source>
</evidence>
<dbReference type="Proteomes" id="UP000481583">
    <property type="component" value="Unassembled WGS sequence"/>
</dbReference>
<organism evidence="5 6">
    <name type="scientific">Streptomyces coryli</name>
    <dbReference type="NCBI Taxonomy" id="1128680"/>
    <lineage>
        <taxon>Bacteria</taxon>
        <taxon>Bacillati</taxon>
        <taxon>Actinomycetota</taxon>
        <taxon>Actinomycetes</taxon>
        <taxon>Kitasatosporales</taxon>
        <taxon>Streptomycetaceae</taxon>
        <taxon>Streptomyces</taxon>
    </lineage>
</organism>
<gene>
    <name evidence="5" type="ORF">G5C51_09275</name>
</gene>
<sequence length="293" mass="32471">MSTERSNGSPSPEAVADALRNRIRSGALVPGDPLPTQKELTEQFGVERAAVRLALERLKAEKLLTNVGRGAPPKVAELPTGQQVDPEPAITALEERIIAAFRQKHVVLDAFTLTTETLNTALRNTHTAVTMGELTQPASLKVRLMVPTADTRLALPKLVDDPDDPRPLRRLQQLMRSQLSLFEHNVTSLARPGDVDLAIKTVPVTPSFKLYLINKIEALMGYYPVLRHEVSDSSPTGSEMEIYDFKGHTTKLFRSRADELQVGSHDTAFVQESQAWFNSWWDTIAQDYDPGVP</sequence>
<proteinExistence type="predicted"/>
<dbReference type="GO" id="GO:0003700">
    <property type="term" value="F:DNA-binding transcription factor activity"/>
    <property type="evidence" value="ECO:0007669"/>
    <property type="project" value="InterPro"/>
</dbReference>
<dbReference type="InterPro" id="IPR000524">
    <property type="entry name" value="Tscrpt_reg_HTH_GntR"/>
</dbReference>
<reference evidence="5 6" key="1">
    <citation type="submission" date="2020-02" db="EMBL/GenBank/DDBJ databases">
        <title>Whole-genome analyses of novel actinobacteria.</title>
        <authorList>
            <person name="Sahin N."/>
        </authorList>
    </citation>
    <scope>NUCLEOTIDE SEQUENCE [LARGE SCALE GENOMIC DNA]</scope>
    <source>
        <strain evidence="5 6">A7024</strain>
    </source>
</reference>
<keyword evidence="2" id="KW-0238">DNA-binding</keyword>
<dbReference type="CDD" id="cd07377">
    <property type="entry name" value="WHTH_GntR"/>
    <property type="match status" value="1"/>
</dbReference>
<dbReference type="PROSITE" id="PS50949">
    <property type="entry name" value="HTH_GNTR"/>
    <property type="match status" value="1"/>
</dbReference>
<feature type="domain" description="HTH gntR-type" evidence="4">
    <location>
        <begin position="9"/>
        <end position="78"/>
    </location>
</feature>
<dbReference type="InterPro" id="IPR036390">
    <property type="entry name" value="WH_DNA-bd_sf"/>
</dbReference>
<evidence type="ECO:0000313" key="5">
    <source>
        <dbReference type="EMBL" id="NGN64093.1"/>
    </source>
</evidence>
<dbReference type="SMART" id="SM00345">
    <property type="entry name" value="HTH_GNTR"/>
    <property type="match status" value="1"/>
</dbReference>
<comment type="caution">
    <text evidence="5">The sequence shown here is derived from an EMBL/GenBank/DDBJ whole genome shotgun (WGS) entry which is preliminary data.</text>
</comment>